<dbReference type="GeneTree" id="ENSGT00940000157244"/>
<name>G1KWM2_ANOCA</name>
<keyword evidence="6" id="KW-1185">Reference proteome</keyword>
<accession>G1KWM2</accession>
<reference evidence="5" key="3">
    <citation type="submission" date="2025-09" db="UniProtKB">
        <authorList>
            <consortium name="Ensembl"/>
        </authorList>
    </citation>
    <scope>IDENTIFICATION</scope>
</reference>
<dbReference type="HOGENOM" id="CLU_012560_9_1_1"/>
<proteinExistence type="predicted"/>
<dbReference type="Ensembl" id="ENSACAT00000023694.2">
    <property type="protein sequence ID" value="ENSACAP00000019444.2"/>
    <property type="gene ID" value="ENSACAG00000013200.4"/>
</dbReference>
<evidence type="ECO:0000256" key="2">
    <source>
        <dbReference type="ARBA" id="ARBA00023054"/>
    </source>
</evidence>
<reference evidence="5 6" key="1">
    <citation type="submission" date="2009-12" db="EMBL/GenBank/DDBJ databases">
        <title>The Genome Sequence of Anolis carolinensis (Green Anole Lizard).</title>
        <authorList>
            <consortium name="The Genome Sequencing Platform"/>
            <person name="Di Palma F."/>
            <person name="Alfoldi J."/>
            <person name="Heiman D."/>
            <person name="Young S."/>
            <person name="Grabherr M."/>
            <person name="Johnson J."/>
            <person name="Lander E.S."/>
            <person name="Lindblad-Toh K."/>
        </authorList>
    </citation>
    <scope>NUCLEOTIDE SEQUENCE [LARGE SCALE GENOMIC DNA]</scope>
    <source>
        <strain evidence="5 6">JBL SC #1</strain>
    </source>
</reference>
<dbReference type="STRING" id="28377.ENSACAP00000019444"/>
<dbReference type="PANTHER" id="PTHR45721">
    <property type="entry name" value="LAMIN DM0-RELATED"/>
    <property type="match status" value="1"/>
</dbReference>
<dbReference type="Pfam" id="PF00038">
    <property type="entry name" value="Filament"/>
    <property type="match status" value="1"/>
</dbReference>
<dbReference type="InterPro" id="IPR039008">
    <property type="entry name" value="IF_rod_dom"/>
</dbReference>
<reference evidence="5" key="2">
    <citation type="submission" date="2025-08" db="UniProtKB">
        <authorList>
            <consortium name="Ensembl"/>
        </authorList>
    </citation>
    <scope>IDENTIFICATION</scope>
</reference>
<sequence>TYKLTYKLGFIQHSNCYAYILFGNTHRPKPQFHQTEERVQLELARLCKEHKELQARNAKKEGDLLSAQAWLKDLGALLNSKEFALGTALGEKCSLDTHLQDLQAQLTKLEAALAENHFQTLKKEMHFQKYMHREKLHKSEYRHEMQLVKMVSGRQQEFQSKLAKALQDLRGKHKAQLCIYKEELKKTYSAKLENAKQSLQQARICIDTLSAELSQLQKQMGLLSHSYILGRPSLHQQAPQKCSTM</sequence>
<keyword evidence="1" id="KW-0403">Intermediate filament</keyword>
<evidence type="ECO:0000313" key="6">
    <source>
        <dbReference type="Proteomes" id="UP000001646"/>
    </source>
</evidence>
<dbReference type="PANTHER" id="PTHR45721:SF5">
    <property type="entry name" value="PRELAMIN-A_C"/>
    <property type="match status" value="1"/>
</dbReference>
<dbReference type="eggNOG" id="KOG0977">
    <property type="taxonomic scope" value="Eukaryota"/>
</dbReference>
<dbReference type="Proteomes" id="UP000001646">
    <property type="component" value="Chromosome 2"/>
</dbReference>
<dbReference type="GO" id="GO:0005882">
    <property type="term" value="C:intermediate filament"/>
    <property type="evidence" value="ECO:0007669"/>
    <property type="project" value="UniProtKB-KW"/>
</dbReference>
<protein>
    <recommendedName>
        <fullName evidence="4">IF rod domain-containing protein</fullName>
    </recommendedName>
</protein>
<feature type="domain" description="IF rod" evidence="4">
    <location>
        <begin position="33"/>
        <end position="223"/>
    </location>
</feature>
<keyword evidence="2 3" id="KW-0175">Coiled coil</keyword>
<evidence type="ECO:0000256" key="3">
    <source>
        <dbReference type="SAM" id="Coils"/>
    </source>
</evidence>
<dbReference type="InParanoid" id="G1KWM2"/>
<evidence type="ECO:0000313" key="5">
    <source>
        <dbReference type="Ensembl" id="ENSACAP00000019444.2"/>
    </source>
</evidence>
<feature type="coiled-coil region" evidence="3">
    <location>
        <begin position="36"/>
        <end position="63"/>
    </location>
</feature>
<dbReference type="AlphaFoldDB" id="G1KWM2"/>
<organism evidence="5 6">
    <name type="scientific">Anolis carolinensis</name>
    <name type="common">Green anole</name>
    <name type="synonym">American chameleon</name>
    <dbReference type="NCBI Taxonomy" id="28377"/>
    <lineage>
        <taxon>Eukaryota</taxon>
        <taxon>Metazoa</taxon>
        <taxon>Chordata</taxon>
        <taxon>Craniata</taxon>
        <taxon>Vertebrata</taxon>
        <taxon>Euteleostomi</taxon>
        <taxon>Lepidosauria</taxon>
        <taxon>Squamata</taxon>
        <taxon>Bifurcata</taxon>
        <taxon>Unidentata</taxon>
        <taxon>Episquamata</taxon>
        <taxon>Toxicofera</taxon>
        <taxon>Iguania</taxon>
        <taxon>Dactyloidae</taxon>
        <taxon>Anolis</taxon>
    </lineage>
</organism>
<feature type="coiled-coil region" evidence="3">
    <location>
        <begin position="192"/>
        <end position="219"/>
    </location>
</feature>
<evidence type="ECO:0000256" key="1">
    <source>
        <dbReference type="ARBA" id="ARBA00022754"/>
    </source>
</evidence>
<evidence type="ECO:0000259" key="4">
    <source>
        <dbReference type="Pfam" id="PF00038"/>
    </source>
</evidence>